<dbReference type="PANTHER" id="PTHR43280">
    <property type="entry name" value="ARAC-FAMILY TRANSCRIPTIONAL REGULATOR"/>
    <property type="match status" value="1"/>
</dbReference>
<dbReference type="InterPro" id="IPR011990">
    <property type="entry name" value="TPR-like_helical_dom_sf"/>
</dbReference>
<dbReference type="SUPFAM" id="SSF48452">
    <property type="entry name" value="TPR-like"/>
    <property type="match status" value="1"/>
</dbReference>
<evidence type="ECO:0000256" key="4">
    <source>
        <dbReference type="PROSITE-ProRule" id="PRU00339"/>
    </source>
</evidence>
<evidence type="ECO:0000256" key="3">
    <source>
        <dbReference type="ARBA" id="ARBA00023163"/>
    </source>
</evidence>
<evidence type="ECO:0000256" key="2">
    <source>
        <dbReference type="ARBA" id="ARBA00023125"/>
    </source>
</evidence>
<reference evidence="8 9" key="1">
    <citation type="submission" date="2018-02" db="EMBL/GenBank/DDBJ databases">
        <title>Genomic analysis of the strain RR4-38 isolated from a seawater recirculating aquaculture system.</title>
        <authorList>
            <person name="Kim Y.-S."/>
            <person name="Jang Y.H."/>
            <person name="Kim K.-H."/>
        </authorList>
    </citation>
    <scope>NUCLEOTIDE SEQUENCE [LARGE SCALE GENOMIC DNA]</scope>
    <source>
        <strain evidence="8 9">RR4-38</strain>
    </source>
</reference>
<keyword evidence="2" id="KW-0238">DNA-binding</keyword>
<dbReference type="PROSITE" id="PS01124">
    <property type="entry name" value="HTH_ARAC_FAMILY_2"/>
    <property type="match status" value="1"/>
</dbReference>
<dbReference type="KEGG" id="aue:C5O00_03435"/>
<gene>
    <name evidence="8" type="ORF">C5O00_03435</name>
</gene>
<evidence type="ECO:0000313" key="8">
    <source>
        <dbReference type="EMBL" id="AVI50268.1"/>
    </source>
</evidence>
<dbReference type="EMBL" id="CP027062">
    <property type="protein sequence ID" value="AVI50268.1"/>
    <property type="molecule type" value="Genomic_DNA"/>
</dbReference>
<dbReference type="RefSeq" id="WP_105214968.1">
    <property type="nucleotide sequence ID" value="NZ_CP027062.1"/>
</dbReference>
<feature type="domain" description="HTH araC/xylS-type" evidence="7">
    <location>
        <begin position="447"/>
        <end position="549"/>
    </location>
</feature>
<evidence type="ECO:0000256" key="1">
    <source>
        <dbReference type="ARBA" id="ARBA00023015"/>
    </source>
</evidence>
<protein>
    <recommendedName>
        <fullName evidence="7">HTH araC/xylS-type domain-containing protein</fullName>
    </recommendedName>
</protein>
<organism evidence="8 9">
    <name type="scientific">Pukyongia salina</name>
    <dbReference type="NCBI Taxonomy" id="2094025"/>
    <lineage>
        <taxon>Bacteria</taxon>
        <taxon>Pseudomonadati</taxon>
        <taxon>Bacteroidota</taxon>
        <taxon>Flavobacteriia</taxon>
        <taxon>Flavobacteriales</taxon>
        <taxon>Flavobacteriaceae</taxon>
        <taxon>Pukyongia</taxon>
    </lineage>
</organism>
<dbReference type="InterPro" id="IPR018060">
    <property type="entry name" value="HTH_AraC"/>
</dbReference>
<keyword evidence="3" id="KW-0804">Transcription</keyword>
<sequence length="555" mass="65430">MRLKLLCCIVLLSSLMNAQDITDSYLEERHIDSLIVLFDRHADDTLTAERIARKYIEKARLVNDSTKIARGYTRLSFVSDRREAIKFLDTAIQLSKNSTHKNFPTVGYLFKSYYLYENEEYERSLQSALLGYQSAREKNQIGHQITALHQINDINELWGDYQEALEAHLLTYKLLQQNKNSEQYEQNYLSSLEGLGRSYVNLKKPDSALYYFREGIIESLKAGDSATYYAFVSRSGTALYVKGDYDEALDSLQKADRYRNEFNNYYLPYYYYYVGSIYYDKGEVDKGMQYYTKIDSLYEERSVLYPELPEVYDKLISYHKDRGEDEIQLDYLYKLVVVLRLIENKKRNINKKTVNDYEIPKLVEEKETLISQLEQKNRASSTNLAWALGFLVVSIGFVLYYFRRQKQYKKRFENLMMNTRKDEEEETDEIEEIGISPEIIESIMTRLKVFESEKKYLSQRISLNEMAKDFETNSTYLSKIINLKKGKNFSQYINDLRIDYAVEELKENTTFRKYTIKAIANECGFKSAESFSKSFYKKHGIYPSYYLKQLQQTSG</sequence>
<keyword evidence="4" id="KW-0802">TPR repeat</keyword>
<dbReference type="Proteomes" id="UP000238442">
    <property type="component" value="Chromosome"/>
</dbReference>
<keyword evidence="5" id="KW-1133">Transmembrane helix</keyword>
<proteinExistence type="predicted"/>
<feature type="signal peptide" evidence="6">
    <location>
        <begin position="1"/>
        <end position="18"/>
    </location>
</feature>
<evidence type="ECO:0000256" key="5">
    <source>
        <dbReference type="SAM" id="Phobius"/>
    </source>
</evidence>
<dbReference type="InterPro" id="IPR009057">
    <property type="entry name" value="Homeodomain-like_sf"/>
</dbReference>
<dbReference type="Pfam" id="PF12833">
    <property type="entry name" value="HTH_18"/>
    <property type="match status" value="1"/>
</dbReference>
<evidence type="ECO:0000256" key="6">
    <source>
        <dbReference type="SAM" id="SignalP"/>
    </source>
</evidence>
<accession>A0A2S0HUI6</accession>
<keyword evidence="5" id="KW-0812">Transmembrane</keyword>
<evidence type="ECO:0000259" key="7">
    <source>
        <dbReference type="PROSITE" id="PS01124"/>
    </source>
</evidence>
<dbReference type="Gene3D" id="1.25.40.10">
    <property type="entry name" value="Tetratricopeptide repeat domain"/>
    <property type="match status" value="2"/>
</dbReference>
<dbReference type="GO" id="GO:0003700">
    <property type="term" value="F:DNA-binding transcription factor activity"/>
    <property type="evidence" value="ECO:0007669"/>
    <property type="project" value="InterPro"/>
</dbReference>
<dbReference type="GO" id="GO:0043565">
    <property type="term" value="F:sequence-specific DNA binding"/>
    <property type="evidence" value="ECO:0007669"/>
    <property type="project" value="InterPro"/>
</dbReference>
<feature type="transmembrane region" description="Helical" evidence="5">
    <location>
        <begin position="384"/>
        <end position="402"/>
    </location>
</feature>
<keyword evidence="9" id="KW-1185">Reference proteome</keyword>
<dbReference type="PANTHER" id="PTHR43280:SF34">
    <property type="entry name" value="ARAC-FAMILY TRANSCRIPTIONAL REGULATOR"/>
    <property type="match status" value="1"/>
</dbReference>
<feature type="chain" id="PRO_5015770104" description="HTH araC/xylS-type domain-containing protein" evidence="6">
    <location>
        <begin position="19"/>
        <end position="555"/>
    </location>
</feature>
<evidence type="ECO:0000313" key="9">
    <source>
        <dbReference type="Proteomes" id="UP000238442"/>
    </source>
</evidence>
<dbReference type="AlphaFoldDB" id="A0A2S0HUI6"/>
<dbReference type="PROSITE" id="PS50005">
    <property type="entry name" value="TPR"/>
    <property type="match status" value="1"/>
</dbReference>
<keyword evidence="5" id="KW-0472">Membrane</keyword>
<feature type="repeat" description="TPR" evidence="4">
    <location>
        <begin position="268"/>
        <end position="301"/>
    </location>
</feature>
<dbReference type="OrthoDB" id="5295174at2"/>
<dbReference type="InterPro" id="IPR019734">
    <property type="entry name" value="TPR_rpt"/>
</dbReference>
<dbReference type="Gene3D" id="1.10.10.60">
    <property type="entry name" value="Homeodomain-like"/>
    <property type="match status" value="2"/>
</dbReference>
<name>A0A2S0HUI6_9FLAO</name>
<dbReference type="SUPFAM" id="SSF46689">
    <property type="entry name" value="Homeodomain-like"/>
    <property type="match status" value="1"/>
</dbReference>
<keyword evidence="1" id="KW-0805">Transcription regulation</keyword>
<keyword evidence="6" id="KW-0732">Signal</keyword>
<dbReference type="SMART" id="SM00342">
    <property type="entry name" value="HTH_ARAC"/>
    <property type="match status" value="1"/>
</dbReference>